<proteinExistence type="predicted"/>
<dbReference type="Pfam" id="PF02136">
    <property type="entry name" value="NTF2"/>
    <property type="match status" value="1"/>
</dbReference>
<protein>
    <submittedName>
        <fullName evidence="5">Ras GTPase-activating protein-binding protein 2</fullName>
    </submittedName>
</protein>
<dbReference type="PROSITE" id="PS50177">
    <property type="entry name" value="NTF2_DOMAIN"/>
    <property type="match status" value="1"/>
</dbReference>
<feature type="transmembrane region" description="Helical" evidence="3">
    <location>
        <begin position="215"/>
        <end position="236"/>
    </location>
</feature>
<feature type="compositionally biased region" description="Basic residues" evidence="2">
    <location>
        <begin position="1"/>
        <end position="11"/>
    </location>
</feature>
<keyword evidence="3" id="KW-1133">Transmembrane helix</keyword>
<dbReference type="InterPro" id="IPR039539">
    <property type="entry name" value="Ras_GTPase_bind_prot"/>
</dbReference>
<feature type="domain" description="NTF2" evidence="4">
    <location>
        <begin position="45"/>
        <end position="161"/>
    </location>
</feature>
<dbReference type="PANTHER" id="PTHR10693:SF75">
    <property type="entry name" value="NUCLEAR TRANSPORT FACTOR 2"/>
    <property type="match status" value="1"/>
</dbReference>
<dbReference type="FunFam" id="3.10.450.50:FF:000003">
    <property type="entry name" value="Nuclear transport factor 2 family protein"/>
    <property type="match status" value="1"/>
</dbReference>
<dbReference type="Proteomes" id="UP001163823">
    <property type="component" value="Chromosome 8"/>
</dbReference>
<accession>A0AAD7LKJ7</accession>
<feature type="compositionally biased region" description="Basic and acidic residues" evidence="2">
    <location>
        <begin position="16"/>
        <end position="27"/>
    </location>
</feature>
<dbReference type="GO" id="GO:1990904">
    <property type="term" value="C:ribonucleoprotein complex"/>
    <property type="evidence" value="ECO:0007669"/>
    <property type="project" value="TreeGrafter"/>
</dbReference>
<organism evidence="5 6">
    <name type="scientific">Quillaja saponaria</name>
    <name type="common">Soap bark tree</name>
    <dbReference type="NCBI Taxonomy" id="32244"/>
    <lineage>
        <taxon>Eukaryota</taxon>
        <taxon>Viridiplantae</taxon>
        <taxon>Streptophyta</taxon>
        <taxon>Embryophyta</taxon>
        <taxon>Tracheophyta</taxon>
        <taxon>Spermatophyta</taxon>
        <taxon>Magnoliopsida</taxon>
        <taxon>eudicotyledons</taxon>
        <taxon>Gunneridae</taxon>
        <taxon>Pentapetalae</taxon>
        <taxon>rosids</taxon>
        <taxon>fabids</taxon>
        <taxon>Fabales</taxon>
        <taxon>Quillajaceae</taxon>
        <taxon>Quillaja</taxon>
    </lineage>
</organism>
<evidence type="ECO:0000313" key="5">
    <source>
        <dbReference type="EMBL" id="KAJ7959808.1"/>
    </source>
</evidence>
<name>A0AAD7LKJ7_QUISA</name>
<gene>
    <name evidence="5" type="ORF">O6P43_020338</name>
</gene>
<dbReference type="InterPro" id="IPR002075">
    <property type="entry name" value="NTF2_dom"/>
</dbReference>
<dbReference type="InterPro" id="IPR032710">
    <property type="entry name" value="NTF2-like_dom_sf"/>
</dbReference>
<evidence type="ECO:0000256" key="1">
    <source>
        <dbReference type="ARBA" id="ARBA00022884"/>
    </source>
</evidence>
<comment type="caution">
    <text evidence="5">The sequence shown here is derived from an EMBL/GenBank/DDBJ whole genome shotgun (WGS) entry which is preliminary data.</text>
</comment>
<evidence type="ECO:0000313" key="6">
    <source>
        <dbReference type="Proteomes" id="UP001163823"/>
    </source>
</evidence>
<reference evidence="5" key="1">
    <citation type="journal article" date="2023" name="Science">
        <title>Elucidation of the pathway for biosynthesis of saponin adjuvants from the soapbark tree.</title>
        <authorList>
            <person name="Reed J."/>
            <person name="Orme A."/>
            <person name="El-Demerdash A."/>
            <person name="Owen C."/>
            <person name="Martin L.B.B."/>
            <person name="Misra R.C."/>
            <person name="Kikuchi S."/>
            <person name="Rejzek M."/>
            <person name="Martin A.C."/>
            <person name="Harkess A."/>
            <person name="Leebens-Mack J."/>
            <person name="Louveau T."/>
            <person name="Stephenson M.J."/>
            <person name="Osbourn A."/>
        </authorList>
    </citation>
    <scope>NUCLEOTIDE SEQUENCE</scope>
    <source>
        <strain evidence="5">S10</strain>
    </source>
</reference>
<dbReference type="GO" id="GO:0005829">
    <property type="term" value="C:cytosol"/>
    <property type="evidence" value="ECO:0007669"/>
    <property type="project" value="TreeGrafter"/>
</dbReference>
<keyword evidence="3" id="KW-0472">Membrane</keyword>
<dbReference type="InterPro" id="IPR018222">
    <property type="entry name" value="Nuclear_transport_factor_2_euk"/>
</dbReference>
<dbReference type="PANTHER" id="PTHR10693">
    <property type="entry name" value="RAS GTPASE-ACTIVATING PROTEIN-BINDING PROTEIN"/>
    <property type="match status" value="1"/>
</dbReference>
<keyword evidence="6" id="KW-1185">Reference proteome</keyword>
<evidence type="ECO:0000256" key="3">
    <source>
        <dbReference type="SAM" id="Phobius"/>
    </source>
</evidence>
<dbReference type="SUPFAM" id="SSF54427">
    <property type="entry name" value="NTF2-like"/>
    <property type="match status" value="1"/>
</dbReference>
<sequence length="238" mass="26850">MKSTKKKKQARGLKPTCKDVTEEEKKRQMTMQEASPAPAPSAQFVGNAFVQQYYHILNQSPNLAHKFYKESSFLGRPDSQGDMITVTSLQAINDKILSVNYECYTSEIKTVDAQESFEQGLMVLVTGCLTGKDDSRRKFTQTFFLAPQDKGYYVLNDVFRFIEEKDTLQMHSTSINAISEDAAVDAATELACLSIAAFHSSVSLYYCVSFQRVSLLLRFILAVRLLFIGGTVHRYVYL</sequence>
<evidence type="ECO:0000256" key="2">
    <source>
        <dbReference type="SAM" id="MobiDB-lite"/>
    </source>
</evidence>
<feature type="region of interest" description="Disordered" evidence="2">
    <location>
        <begin position="1"/>
        <end position="39"/>
    </location>
</feature>
<dbReference type="GO" id="GO:0003729">
    <property type="term" value="F:mRNA binding"/>
    <property type="evidence" value="ECO:0007669"/>
    <property type="project" value="TreeGrafter"/>
</dbReference>
<keyword evidence="1" id="KW-0694">RNA-binding</keyword>
<keyword evidence="3" id="KW-0812">Transmembrane</keyword>
<dbReference type="Gene3D" id="3.10.450.50">
    <property type="match status" value="1"/>
</dbReference>
<evidence type="ECO:0000259" key="4">
    <source>
        <dbReference type="PROSITE" id="PS50177"/>
    </source>
</evidence>
<dbReference type="AlphaFoldDB" id="A0AAD7LKJ7"/>
<dbReference type="EMBL" id="JARAOO010000008">
    <property type="protein sequence ID" value="KAJ7959808.1"/>
    <property type="molecule type" value="Genomic_DNA"/>
</dbReference>
<dbReference type="CDD" id="cd00780">
    <property type="entry name" value="NTF2"/>
    <property type="match status" value="1"/>
</dbReference>